<evidence type="ECO:0000256" key="1">
    <source>
        <dbReference type="SAM" id="MobiDB-lite"/>
    </source>
</evidence>
<dbReference type="OMA" id="IQPERTM"/>
<dbReference type="EMBL" id="JAHRHJ020003813">
    <property type="protein sequence ID" value="KAH9290556.1"/>
    <property type="molecule type" value="Genomic_DNA"/>
</dbReference>
<accession>A0AA38BXV7</accession>
<comment type="caution">
    <text evidence="2">The sequence shown here is derived from an EMBL/GenBank/DDBJ whole genome shotgun (WGS) entry which is preliminary data.</text>
</comment>
<feature type="compositionally biased region" description="Basic and acidic residues" evidence="1">
    <location>
        <begin position="7"/>
        <end position="30"/>
    </location>
</feature>
<protein>
    <submittedName>
        <fullName evidence="2">Uncharacterized protein</fullName>
    </submittedName>
</protein>
<keyword evidence="3" id="KW-1185">Reference proteome</keyword>
<feature type="region of interest" description="Disordered" evidence="1">
    <location>
        <begin position="1"/>
        <end position="60"/>
    </location>
</feature>
<name>A0AA38BXV7_TAXCH</name>
<dbReference type="Proteomes" id="UP000824469">
    <property type="component" value="Unassembled WGS sequence"/>
</dbReference>
<proteinExistence type="predicted"/>
<sequence length="60" mass="7512">QQRQLPRRKDEEVEANKMEEDKDRQRRDQFHNQNRNNKQRKEATVFKSSMDIQPEWTMHD</sequence>
<evidence type="ECO:0000313" key="2">
    <source>
        <dbReference type="EMBL" id="KAH9290556.1"/>
    </source>
</evidence>
<feature type="non-terminal residue" evidence="2">
    <location>
        <position position="1"/>
    </location>
</feature>
<gene>
    <name evidence="2" type="ORF">KI387_034673</name>
</gene>
<evidence type="ECO:0000313" key="3">
    <source>
        <dbReference type="Proteomes" id="UP000824469"/>
    </source>
</evidence>
<dbReference type="AlphaFoldDB" id="A0AA38BXV7"/>
<reference evidence="2 3" key="1">
    <citation type="journal article" date="2021" name="Nat. Plants">
        <title>The Taxus genome provides insights into paclitaxel biosynthesis.</title>
        <authorList>
            <person name="Xiong X."/>
            <person name="Gou J."/>
            <person name="Liao Q."/>
            <person name="Li Y."/>
            <person name="Zhou Q."/>
            <person name="Bi G."/>
            <person name="Li C."/>
            <person name="Du R."/>
            <person name="Wang X."/>
            <person name="Sun T."/>
            <person name="Guo L."/>
            <person name="Liang H."/>
            <person name="Lu P."/>
            <person name="Wu Y."/>
            <person name="Zhang Z."/>
            <person name="Ro D.K."/>
            <person name="Shang Y."/>
            <person name="Huang S."/>
            <person name="Yan J."/>
        </authorList>
    </citation>
    <scope>NUCLEOTIDE SEQUENCE [LARGE SCALE GENOMIC DNA]</scope>
    <source>
        <strain evidence="2">Ta-2019</strain>
    </source>
</reference>
<organism evidence="2 3">
    <name type="scientific">Taxus chinensis</name>
    <name type="common">Chinese yew</name>
    <name type="synonym">Taxus wallichiana var. chinensis</name>
    <dbReference type="NCBI Taxonomy" id="29808"/>
    <lineage>
        <taxon>Eukaryota</taxon>
        <taxon>Viridiplantae</taxon>
        <taxon>Streptophyta</taxon>
        <taxon>Embryophyta</taxon>
        <taxon>Tracheophyta</taxon>
        <taxon>Spermatophyta</taxon>
        <taxon>Pinopsida</taxon>
        <taxon>Pinidae</taxon>
        <taxon>Conifers II</taxon>
        <taxon>Cupressales</taxon>
        <taxon>Taxaceae</taxon>
        <taxon>Taxus</taxon>
    </lineage>
</organism>